<keyword evidence="2" id="KW-1185">Reference proteome</keyword>
<accession>A0ACB9PDE2</accession>
<name>A0ACB9PDE2_BAUVA</name>
<evidence type="ECO:0000313" key="1">
    <source>
        <dbReference type="EMBL" id="KAI4346067.1"/>
    </source>
</evidence>
<dbReference type="Proteomes" id="UP000828941">
    <property type="component" value="Chromosome 5"/>
</dbReference>
<organism evidence="1 2">
    <name type="scientific">Bauhinia variegata</name>
    <name type="common">Purple orchid tree</name>
    <name type="synonym">Phanera variegata</name>
    <dbReference type="NCBI Taxonomy" id="167791"/>
    <lineage>
        <taxon>Eukaryota</taxon>
        <taxon>Viridiplantae</taxon>
        <taxon>Streptophyta</taxon>
        <taxon>Embryophyta</taxon>
        <taxon>Tracheophyta</taxon>
        <taxon>Spermatophyta</taxon>
        <taxon>Magnoliopsida</taxon>
        <taxon>eudicotyledons</taxon>
        <taxon>Gunneridae</taxon>
        <taxon>Pentapetalae</taxon>
        <taxon>rosids</taxon>
        <taxon>fabids</taxon>
        <taxon>Fabales</taxon>
        <taxon>Fabaceae</taxon>
        <taxon>Cercidoideae</taxon>
        <taxon>Cercideae</taxon>
        <taxon>Bauhiniinae</taxon>
        <taxon>Bauhinia</taxon>
    </lineage>
</organism>
<protein>
    <submittedName>
        <fullName evidence="1">Uncharacterized protein</fullName>
    </submittedName>
</protein>
<dbReference type="EMBL" id="CM039430">
    <property type="protein sequence ID" value="KAI4346067.1"/>
    <property type="molecule type" value="Genomic_DNA"/>
</dbReference>
<comment type="caution">
    <text evidence="1">The sequence shown here is derived from an EMBL/GenBank/DDBJ whole genome shotgun (WGS) entry which is preliminary data.</text>
</comment>
<evidence type="ECO:0000313" key="2">
    <source>
        <dbReference type="Proteomes" id="UP000828941"/>
    </source>
</evidence>
<reference evidence="1 2" key="1">
    <citation type="journal article" date="2022" name="DNA Res.">
        <title>Chromosomal-level genome assembly of the orchid tree Bauhinia variegata (Leguminosae; Cercidoideae) supports the allotetraploid origin hypothesis of Bauhinia.</title>
        <authorList>
            <person name="Zhong Y."/>
            <person name="Chen Y."/>
            <person name="Zheng D."/>
            <person name="Pang J."/>
            <person name="Liu Y."/>
            <person name="Luo S."/>
            <person name="Meng S."/>
            <person name="Qian L."/>
            <person name="Wei D."/>
            <person name="Dai S."/>
            <person name="Zhou R."/>
        </authorList>
    </citation>
    <scope>NUCLEOTIDE SEQUENCE [LARGE SCALE GENOMIC DNA]</scope>
    <source>
        <strain evidence="1">BV-YZ2020</strain>
    </source>
</reference>
<gene>
    <name evidence="1" type="ORF">L6164_013149</name>
</gene>
<sequence>MLLSGNHQHESMILLAIRFHIQSVSKQLCREEIERQMCPASSSRWCPTPEQLMILEKMYRNGVRTPNASQIQHITAYLSFYGKIEGKNVFYWFQYHKTRD</sequence>
<proteinExistence type="predicted"/>